<name>A0ABV7RSD2_9GAMM</name>
<dbReference type="EMBL" id="JBHRXK010000005">
    <property type="protein sequence ID" value="MFC3551678.1"/>
    <property type="molecule type" value="Genomic_DNA"/>
</dbReference>
<feature type="transmembrane region" description="Helical" evidence="1">
    <location>
        <begin position="208"/>
        <end position="227"/>
    </location>
</feature>
<feature type="transmembrane region" description="Helical" evidence="1">
    <location>
        <begin position="161"/>
        <end position="187"/>
    </location>
</feature>
<keyword evidence="3" id="KW-1185">Reference proteome</keyword>
<organism evidence="2 3">
    <name type="scientific">Lysobacter cavernae</name>
    <dbReference type="NCBI Taxonomy" id="1685901"/>
    <lineage>
        <taxon>Bacteria</taxon>
        <taxon>Pseudomonadati</taxon>
        <taxon>Pseudomonadota</taxon>
        <taxon>Gammaproteobacteria</taxon>
        <taxon>Lysobacterales</taxon>
        <taxon>Lysobacteraceae</taxon>
        <taxon>Lysobacter</taxon>
    </lineage>
</organism>
<keyword evidence="1" id="KW-0472">Membrane</keyword>
<keyword evidence="1" id="KW-0812">Transmembrane</keyword>
<protein>
    <submittedName>
        <fullName evidence="2">Uncharacterized protein</fullName>
    </submittedName>
</protein>
<gene>
    <name evidence="2" type="ORF">ACFOLC_11730</name>
</gene>
<accession>A0ABV7RSD2</accession>
<feature type="transmembrane region" description="Helical" evidence="1">
    <location>
        <begin position="95"/>
        <end position="116"/>
    </location>
</feature>
<feature type="transmembrane region" description="Helical" evidence="1">
    <location>
        <begin position="42"/>
        <end position="67"/>
    </location>
</feature>
<feature type="transmembrane region" description="Helical" evidence="1">
    <location>
        <begin position="6"/>
        <end position="22"/>
    </location>
</feature>
<keyword evidence="1" id="KW-1133">Transmembrane helix</keyword>
<evidence type="ECO:0000313" key="2">
    <source>
        <dbReference type="EMBL" id="MFC3551678.1"/>
    </source>
</evidence>
<feature type="transmembrane region" description="Helical" evidence="1">
    <location>
        <begin position="128"/>
        <end position="149"/>
    </location>
</feature>
<evidence type="ECO:0000256" key="1">
    <source>
        <dbReference type="SAM" id="Phobius"/>
    </source>
</evidence>
<feature type="transmembrane region" description="Helical" evidence="1">
    <location>
        <begin position="273"/>
        <end position="292"/>
    </location>
</feature>
<sequence>MAAATVLALVVGPLSLGLTGLLRSRHVSTHAAMERAPWDGRLTIYSSLLYALAFNLIFFLQEVFLVVPKALTPGLSPTLFHNNHRWDGEHPLATLFQGTGALAILLVGLMFVFWLAWRPGRSAAGRLFCIWMAYHGCFQALQQVVIGSINPRNDVGMAMDYFHLAPISKTAAALVALAVIPMIAIRLTPQLLALAASPERIDHAGKRARFIFGVATLPALIGTLLVLPFRVPGHPIEVVIVPVITAAVGIGWVQASAWCVTQVPWRALHPARSIWPAFVALVAVLLLFHLVLRPGIAF</sequence>
<evidence type="ECO:0000313" key="3">
    <source>
        <dbReference type="Proteomes" id="UP001595740"/>
    </source>
</evidence>
<proteinExistence type="predicted"/>
<dbReference type="RefSeq" id="WP_386759450.1">
    <property type="nucleotide sequence ID" value="NZ_JBHRXK010000005.1"/>
</dbReference>
<reference evidence="3" key="1">
    <citation type="journal article" date="2019" name="Int. J. Syst. Evol. Microbiol.">
        <title>The Global Catalogue of Microorganisms (GCM) 10K type strain sequencing project: providing services to taxonomists for standard genome sequencing and annotation.</title>
        <authorList>
            <consortium name="The Broad Institute Genomics Platform"/>
            <consortium name="The Broad Institute Genome Sequencing Center for Infectious Disease"/>
            <person name="Wu L."/>
            <person name="Ma J."/>
        </authorList>
    </citation>
    <scope>NUCLEOTIDE SEQUENCE [LARGE SCALE GENOMIC DNA]</scope>
    <source>
        <strain evidence="3">KCTC 42875</strain>
    </source>
</reference>
<comment type="caution">
    <text evidence="2">The sequence shown here is derived from an EMBL/GenBank/DDBJ whole genome shotgun (WGS) entry which is preliminary data.</text>
</comment>
<dbReference type="Proteomes" id="UP001595740">
    <property type="component" value="Unassembled WGS sequence"/>
</dbReference>
<feature type="transmembrane region" description="Helical" evidence="1">
    <location>
        <begin position="239"/>
        <end position="261"/>
    </location>
</feature>